<reference evidence="3" key="1">
    <citation type="submission" date="2020-07" db="EMBL/GenBank/DDBJ databases">
        <title>Koleobacter methoxysyntrophicus gen. nov., sp. nov., a novel anaerobic bacterium isolated from deep subsurface oil field and proposal of Koleobacterales ord. nov. in the phylum Firmicutes.</title>
        <authorList>
            <person name="Sakamoto S."/>
            <person name="Tamaki H."/>
        </authorList>
    </citation>
    <scope>NUCLEOTIDE SEQUENCE</scope>
    <source>
        <strain evidence="3">NRmbB1</strain>
    </source>
</reference>
<evidence type="ECO:0000256" key="1">
    <source>
        <dbReference type="ARBA" id="ARBA00023004"/>
    </source>
</evidence>
<sequence>MRQLTLIQLKRGKKARIAGFNGGQGFISKLNSLGIIKGKEIIKISDSFIGGPVTVQVNNNKIAIGSGMASRIIVEVDEP</sequence>
<dbReference type="PANTHER" id="PTHR43151">
    <property type="entry name" value="FEOA FAMILY PROTEIN"/>
    <property type="match status" value="1"/>
</dbReference>
<evidence type="ECO:0000313" key="3">
    <source>
        <dbReference type="EMBL" id="QSQ09310.1"/>
    </source>
</evidence>
<dbReference type="RefSeq" id="WP_206706670.1">
    <property type="nucleotide sequence ID" value="NZ_CP059066.1"/>
</dbReference>
<evidence type="ECO:0000259" key="2">
    <source>
        <dbReference type="SMART" id="SM00899"/>
    </source>
</evidence>
<gene>
    <name evidence="3" type="ORF">H0A61_01671</name>
</gene>
<dbReference type="Pfam" id="PF04023">
    <property type="entry name" value="FeoA"/>
    <property type="match status" value="1"/>
</dbReference>
<dbReference type="Gene3D" id="2.30.30.90">
    <property type="match status" value="1"/>
</dbReference>
<dbReference type="InterPro" id="IPR008988">
    <property type="entry name" value="Transcriptional_repressor_C"/>
</dbReference>
<keyword evidence="1" id="KW-0408">Iron</keyword>
<dbReference type="InterPro" id="IPR007167">
    <property type="entry name" value="Fe-transptr_FeoA-like"/>
</dbReference>
<dbReference type="PANTHER" id="PTHR43151:SF1">
    <property type="entry name" value="SSR2333 PROTEIN"/>
    <property type="match status" value="1"/>
</dbReference>
<proteinExistence type="predicted"/>
<dbReference type="GO" id="GO:0046914">
    <property type="term" value="F:transition metal ion binding"/>
    <property type="evidence" value="ECO:0007669"/>
    <property type="project" value="InterPro"/>
</dbReference>
<dbReference type="SMART" id="SM00899">
    <property type="entry name" value="FeoA"/>
    <property type="match status" value="1"/>
</dbReference>
<keyword evidence="4" id="KW-1185">Reference proteome</keyword>
<dbReference type="KEGG" id="kme:H0A61_01671"/>
<dbReference type="SUPFAM" id="SSF50037">
    <property type="entry name" value="C-terminal domain of transcriptional repressors"/>
    <property type="match status" value="1"/>
</dbReference>
<feature type="domain" description="Ferrous iron transporter FeoA-like" evidence="2">
    <location>
        <begin position="4"/>
        <end position="76"/>
    </location>
</feature>
<dbReference type="Proteomes" id="UP000662904">
    <property type="component" value="Chromosome"/>
</dbReference>
<dbReference type="InterPro" id="IPR053184">
    <property type="entry name" value="FeoA-like"/>
</dbReference>
<name>A0A8A0RP13_9FIRM</name>
<dbReference type="EMBL" id="CP059066">
    <property type="protein sequence ID" value="QSQ09310.1"/>
    <property type="molecule type" value="Genomic_DNA"/>
</dbReference>
<dbReference type="AlphaFoldDB" id="A0A8A0RP13"/>
<organism evidence="3 4">
    <name type="scientific">Koleobacter methoxysyntrophicus</name>
    <dbReference type="NCBI Taxonomy" id="2751313"/>
    <lineage>
        <taxon>Bacteria</taxon>
        <taxon>Bacillati</taxon>
        <taxon>Bacillota</taxon>
        <taxon>Clostridia</taxon>
        <taxon>Koleobacterales</taxon>
        <taxon>Koleobacteraceae</taxon>
        <taxon>Koleobacter</taxon>
    </lineage>
</organism>
<protein>
    <recommendedName>
        <fullName evidence="2">Ferrous iron transporter FeoA-like domain-containing protein</fullName>
    </recommendedName>
</protein>
<evidence type="ECO:0000313" key="4">
    <source>
        <dbReference type="Proteomes" id="UP000662904"/>
    </source>
</evidence>
<accession>A0A8A0RP13</accession>
<dbReference type="InterPro" id="IPR038157">
    <property type="entry name" value="FeoA_core_dom"/>
</dbReference>